<sequence length="240" mass="26741">MRGLRLRKRLLHWLKKEQGSFTLESTFVFPMLMAIILLFILFGMYMYQKVVLYYAASATAERAAFSWDNSYRDPRSGMLADSKYDGLYWRVGEDEMLTSLFGMAGDAADASVALPLEIPDGENKSELAGRKMEQSVLWMKQAGLMYEGKISYSRGALKRLIEVKLKQPLSVSLEQGWLKREPKSAASASIVDPMEFIRSVDLVRYYSTKFANNGGGAAQSKSQAGKVLAPYKGAAEAAAQ</sequence>
<feature type="transmembrane region" description="Helical" evidence="1">
    <location>
        <begin position="21"/>
        <end position="47"/>
    </location>
</feature>
<evidence type="ECO:0000313" key="4">
    <source>
        <dbReference type="Proteomes" id="UP000252415"/>
    </source>
</evidence>
<gene>
    <name evidence="3" type="ORF">DFP97_11985</name>
</gene>
<dbReference type="OrthoDB" id="2703555at2"/>
<dbReference type="Pfam" id="PF07811">
    <property type="entry name" value="TadE"/>
    <property type="match status" value="1"/>
</dbReference>
<comment type="caution">
    <text evidence="3">The sequence shown here is derived from an EMBL/GenBank/DDBJ whole genome shotgun (WGS) entry which is preliminary data.</text>
</comment>
<evidence type="ECO:0000259" key="2">
    <source>
        <dbReference type="Pfam" id="PF07811"/>
    </source>
</evidence>
<name>A0A368VKU4_9BACL</name>
<reference evidence="3 4" key="1">
    <citation type="submission" date="2018-07" db="EMBL/GenBank/DDBJ databases">
        <title>Genomic Encyclopedia of Type Strains, Phase III (KMG-III): the genomes of soil and plant-associated and newly described type strains.</title>
        <authorList>
            <person name="Whitman W."/>
        </authorList>
    </citation>
    <scope>NUCLEOTIDE SEQUENCE [LARGE SCALE GENOMIC DNA]</scope>
    <source>
        <strain evidence="3 4">CECT 7506</strain>
    </source>
</reference>
<dbReference type="RefSeq" id="WP_114383373.1">
    <property type="nucleotide sequence ID" value="NZ_QPJD01000019.1"/>
</dbReference>
<organism evidence="3 4">
    <name type="scientific">Paenibacillus prosopidis</name>
    <dbReference type="NCBI Taxonomy" id="630520"/>
    <lineage>
        <taxon>Bacteria</taxon>
        <taxon>Bacillati</taxon>
        <taxon>Bacillota</taxon>
        <taxon>Bacilli</taxon>
        <taxon>Bacillales</taxon>
        <taxon>Paenibacillaceae</taxon>
        <taxon>Paenibacillus</taxon>
    </lineage>
</organism>
<keyword evidence="1" id="KW-1133">Transmembrane helix</keyword>
<proteinExistence type="predicted"/>
<protein>
    <submittedName>
        <fullName evidence="3">TadE-like protein</fullName>
    </submittedName>
</protein>
<evidence type="ECO:0000256" key="1">
    <source>
        <dbReference type="SAM" id="Phobius"/>
    </source>
</evidence>
<dbReference type="InterPro" id="IPR012495">
    <property type="entry name" value="TadE-like_dom"/>
</dbReference>
<dbReference type="AlphaFoldDB" id="A0A368VKU4"/>
<keyword evidence="1" id="KW-0472">Membrane</keyword>
<keyword evidence="4" id="KW-1185">Reference proteome</keyword>
<accession>A0A368VKU4</accession>
<keyword evidence="1" id="KW-0812">Transmembrane</keyword>
<dbReference type="Proteomes" id="UP000252415">
    <property type="component" value="Unassembled WGS sequence"/>
</dbReference>
<dbReference type="EMBL" id="QPJD01000019">
    <property type="protein sequence ID" value="RCW42104.1"/>
    <property type="molecule type" value="Genomic_DNA"/>
</dbReference>
<evidence type="ECO:0000313" key="3">
    <source>
        <dbReference type="EMBL" id="RCW42104.1"/>
    </source>
</evidence>
<feature type="domain" description="TadE-like" evidence="2">
    <location>
        <begin position="19"/>
        <end position="60"/>
    </location>
</feature>